<evidence type="ECO:0000313" key="3">
    <source>
        <dbReference type="Proteomes" id="UP000197138"/>
    </source>
</evidence>
<dbReference type="EMBL" id="PGOL01003342">
    <property type="protein sequence ID" value="PKI41604.1"/>
    <property type="molecule type" value="Genomic_DNA"/>
</dbReference>
<reference evidence="2 4" key="3">
    <citation type="submission" date="2017-11" db="EMBL/GenBank/DDBJ databases">
        <title>De-novo sequencing of pomegranate (Punica granatum L.) genome.</title>
        <authorList>
            <person name="Akparov Z."/>
            <person name="Amiraslanov A."/>
            <person name="Hajiyeva S."/>
            <person name="Abbasov M."/>
            <person name="Kaur K."/>
            <person name="Hamwieh A."/>
            <person name="Solovyev V."/>
            <person name="Salamov A."/>
            <person name="Braich B."/>
            <person name="Kosarev P."/>
            <person name="Mahmoud A."/>
            <person name="Hajiyev E."/>
            <person name="Babayeva S."/>
            <person name="Izzatullayeva V."/>
            <person name="Mammadov A."/>
            <person name="Mammadov A."/>
            <person name="Sharifova S."/>
            <person name="Ojaghi J."/>
            <person name="Eynullazada K."/>
            <person name="Bayramov B."/>
            <person name="Abdulazimova A."/>
            <person name="Shahmuradov I."/>
        </authorList>
    </citation>
    <scope>NUCLEOTIDE SEQUENCE [LARGE SCALE GENOMIC DNA]</scope>
    <source>
        <strain evidence="2">AG2017</strain>
        <strain evidence="4">cv. AG2017</strain>
        <tissue evidence="2">Leaf</tissue>
    </source>
</reference>
<dbReference type="PANTHER" id="PTHR35304">
    <property type="entry name" value="OS05G0120300 PROTEIN-RELATED"/>
    <property type="match status" value="1"/>
</dbReference>
<comment type="caution">
    <text evidence="1">The sequence shown here is derived from an EMBL/GenBank/DDBJ whole genome shotgun (WGS) entry which is preliminary data.</text>
</comment>
<name>A0A218W245_PUNGR</name>
<protein>
    <submittedName>
        <fullName evidence="1">Uncharacterized protein</fullName>
    </submittedName>
</protein>
<reference evidence="3" key="1">
    <citation type="journal article" date="2017" name="Plant J.">
        <title>The pomegranate (Punica granatum L.) genome and the genomics of punicalagin biosynthesis.</title>
        <authorList>
            <person name="Qin G."/>
            <person name="Xu C."/>
            <person name="Ming R."/>
            <person name="Tang H."/>
            <person name="Guyot R."/>
            <person name="Kramer E.M."/>
            <person name="Hu Y."/>
            <person name="Yi X."/>
            <person name="Qi Y."/>
            <person name="Xu X."/>
            <person name="Gao Z."/>
            <person name="Pan H."/>
            <person name="Jian J."/>
            <person name="Tian Y."/>
            <person name="Yue Z."/>
            <person name="Xu Y."/>
        </authorList>
    </citation>
    <scope>NUCLEOTIDE SEQUENCE [LARGE SCALE GENOMIC DNA]</scope>
    <source>
        <strain evidence="3">cv. Dabenzi</strain>
    </source>
</reference>
<proteinExistence type="predicted"/>
<evidence type="ECO:0000313" key="1">
    <source>
        <dbReference type="EMBL" id="OWM66331.1"/>
    </source>
</evidence>
<dbReference type="AlphaFoldDB" id="A0A218W245"/>
<accession>A0A218W245</accession>
<dbReference type="Proteomes" id="UP000197138">
    <property type="component" value="Unassembled WGS sequence"/>
</dbReference>
<organism evidence="1 3">
    <name type="scientific">Punica granatum</name>
    <name type="common">Pomegranate</name>
    <dbReference type="NCBI Taxonomy" id="22663"/>
    <lineage>
        <taxon>Eukaryota</taxon>
        <taxon>Viridiplantae</taxon>
        <taxon>Streptophyta</taxon>
        <taxon>Embryophyta</taxon>
        <taxon>Tracheophyta</taxon>
        <taxon>Spermatophyta</taxon>
        <taxon>Magnoliopsida</taxon>
        <taxon>eudicotyledons</taxon>
        <taxon>Gunneridae</taxon>
        <taxon>Pentapetalae</taxon>
        <taxon>rosids</taxon>
        <taxon>malvids</taxon>
        <taxon>Myrtales</taxon>
        <taxon>Lythraceae</taxon>
        <taxon>Punica</taxon>
    </lineage>
</organism>
<evidence type="ECO:0000313" key="4">
    <source>
        <dbReference type="Proteomes" id="UP000233551"/>
    </source>
</evidence>
<dbReference type="PANTHER" id="PTHR35304:SF3">
    <property type="entry name" value="CATHEPSIN PROPEPTIDE INHIBITOR DOMAIN-CONTAINING PROTEIN"/>
    <property type="match status" value="1"/>
</dbReference>
<reference evidence="1" key="2">
    <citation type="submission" date="2017-06" db="EMBL/GenBank/DDBJ databases">
        <title>The pomegranate genome and the genomics of punicalagin biosynthesis.</title>
        <authorList>
            <person name="Xu C."/>
        </authorList>
    </citation>
    <scope>NUCLEOTIDE SEQUENCE [LARGE SCALE GENOMIC DNA]</scope>
    <source>
        <tissue evidence="1">Fresh leaf</tissue>
    </source>
</reference>
<keyword evidence="4" id="KW-1185">Reference proteome</keyword>
<dbReference type="Proteomes" id="UP000233551">
    <property type="component" value="Unassembled WGS sequence"/>
</dbReference>
<dbReference type="EMBL" id="MTKT01005554">
    <property type="protein sequence ID" value="OWM66331.1"/>
    <property type="molecule type" value="Genomic_DNA"/>
</dbReference>
<evidence type="ECO:0000313" key="2">
    <source>
        <dbReference type="EMBL" id="PKI41604.1"/>
    </source>
</evidence>
<gene>
    <name evidence="1" type="ORF">CDL15_Pgr013548</name>
    <name evidence="2" type="ORF">CRG98_038004</name>
</gene>
<sequence>MVLVNTTCIDCIDVHNPIKCSALRQRRWAEADAEFLQRMITASNKEPGCSSPSFLGSPSSQISENPESIHGEFASRQKYIRSYTFSKKGSKTKRWLQLKEKANSYSNIYGNIKTERPCSVLEAARRHFSCLAPVKVDVDLCKVL</sequence>